<dbReference type="EMBL" id="FWEU01000004">
    <property type="protein sequence ID" value="SLM25419.1"/>
    <property type="molecule type" value="Genomic_DNA"/>
</dbReference>
<dbReference type="SUPFAM" id="SSF74653">
    <property type="entry name" value="TolA/TonB C-terminal domain"/>
    <property type="match status" value="1"/>
</dbReference>
<evidence type="ECO:0000259" key="6">
    <source>
        <dbReference type="PROSITE" id="PS52015"/>
    </source>
</evidence>
<dbReference type="InterPro" id="IPR006260">
    <property type="entry name" value="TonB/TolA_C"/>
</dbReference>
<keyword evidence="5" id="KW-0732">Signal</keyword>
<dbReference type="PROSITE" id="PS51257">
    <property type="entry name" value="PROKAR_LIPOPROTEIN"/>
    <property type="match status" value="1"/>
</dbReference>
<organism evidence="7 8">
    <name type="scientific">Stenotrophomonas indicatrix</name>
    <dbReference type="NCBI Taxonomy" id="2045451"/>
    <lineage>
        <taxon>Bacteria</taxon>
        <taxon>Pseudomonadati</taxon>
        <taxon>Pseudomonadota</taxon>
        <taxon>Gammaproteobacteria</taxon>
        <taxon>Lysobacterales</taxon>
        <taxon>Lysobacteraceae</taxon>
        <taxon>Stenotrophomonas</taxon>
    </lineage>
</organism>
<protein>
    <submittedName>
        <fullName evidence="7">TonB protein C-terminal</fullName>
    </submittedName>
</protein>
<gene>
    <name evidence="7" type="ORF">SAMN04488690_3168</name>
</gene>
<sequence length="210" mass="21865">MMGRMNPRRAVLMAVLAAGGCSAGYDADASCGSFSEPAAVLRDASVDQLQASNAGGRCTFRATGRDAAALQRQQRMLEAISLIACGKPAHAQPTQGTPGFELQMPSRCPLSAPTSQVVQDAARWRLDRPSMPSYPAAARADNLQGKASMSVLLNDQGHAEAVIVAGSSGHPLLDEAAVKAALGWRWKREGGTSGTPRMSLVPATATFASD</sequence>
<accession>A0A1W1H1G5</accession>
<evidence type="ECO:0000256" key="2">
    <source>
        <dbReference type="ARBA" id="ARBA00022692"/>
    </source>
</evidence>
<reference evidence="8" key="1">
    <citation type="submission" date="2016-10" db="EMBL/GenBank/DDBJ databases">
        <authorList>
            <person name="Varghese N."/>
        </authorList>
    </citation>
    <scope>NUCLEOTIDE SEQUENCE [LARGE SCALE GENOMIC DNA]</scope>
    <source>
        <strain evidence="8">92MFCol6.1</strain>
    </source>
</reference>
<dbReference type="Pfam" id="PF03544">
    <property type="entry name" value="TonB_C"/>
    <property type="match status" value="1"/>
</dbReference>
<dbReference type="NCBIfam" id="TIGR01352">
    <property type="entry name" value="tonB_Cterm"/>
    <property type="match status" value="1"/>
</dbReference>
<dbReference type="GO" id="GO:0016020">
    <property type="term" value="C:membrane"/>
    <property type="evidence" value="ECO:0007669"/>
    <property type="project" value="UniProtKB-SubCell"/>
</dbReference>
<keyword evidence="4" id="KW-0472">Membrane</keyword>
<feature type="signal peptide" evidence="5">
    <location>
        <begin position="1"/>
        <end position="23"/>
    </location>
</feature>
<name>A0A1W1H1G5_9GAMM</name>
<keyword evidence="3" id="KW-1133">Transmembrane helix</keyword>
<proteinExistence type="predicted"/>
<dbReference type="PROSITE" id="PS52015">
    <property type="entry name" value="TONB_CTD"/>
    <property type="match status" value="1"/>
</dbReference>
<dbReference type="AlphaFoldDB" id="A0A1W1H1G5"/>
<dbReference type="Proteomes" id="UP000191133">
    <property type="component" value="Unassembled WGS sequence"/>
</dbReference>
<evidence type="ECO:0000256" key="5">
    <source>
        <dbReference type="SAM" id="SignalP"/>
    </source>
</evidence>
<evidence type="ECO:0000313" key="8">
    <source>
        <dbReference type="Proteomes" id="UP000191133"/>
    </source>
</evidence>
<keyword evidence="2" id="KW-0812">Transmembrane</keyword>
<feature type="chain" id="PRO_5012099583" evidence="5">
    <location>
        <begin position="24"/>
        <end position="210"/>
    </location>
</feature>
<evidence type="ECO:0000256" key="3">
    <source>
        <dbReference type="ARBA" id="ARBA00022989"/>
    </source>
</evidence>
<dbReference type="Gene3D" id="3.30.1150.10">
    <property type="match status" value="1"/>
</dbReference>
<dbReference type="GO" id="GO:0055085">
    <property type="term" value="P:transmembrane transport"/>
    <property type="evidence" value="ECO:0007669"/>
    <property type="project" value="InterPro"/>
</dbReference>
<evidence type="ECO:0000313" key="7">
    <source>
        <dbReference type="EMBL" id="SLM25419.1"/>
    </source>
</evidence>
<evidence type="ECO:0000256" key="4">
    <source>
        <dbReference type="ARBA" id="ARBA00023136"/>
    </source>
</evidence>
<evidence type="ECO:0000256" key="1">
    <source>
        <dbReference type="ARBA" id="ARBA00004167"/>
    </source>
</evidence>
<dbReference type="InterPro" id="IPR037682">
    <property type="entry name" value="TonB_C"/>
</dbReference>
<comment type="subcellular location">
    <subcellularLocation>
        <location evidence="1">Membrane</location>
        <topology evidence="1">Single-pass membrane protein</topology>
    </subcellularLocation>
</comment>
<feature type="domain" description="TonB C-terminal" evidence="6">
    <location>
        <begin position="119"/>
        <end position="210"/>
    </location>
</feature>